<proteinExistence type="predicted"/>
<gene>
    <name evidence="2" type="ORF">JGS22_004045</name>
</gene>
<dbReference type="Pfam" id="PF13560">
    <property type="entry name" value="HTH_31"/>
    <property type="match status" value="1"/>
</dbReference>
<feature type="domain" description="DUF5753" evidence="1">
    <location>
        <begin position="108"/>
        <end position="287"/>
    </location>
</feature>
<dbReference type="InterPro" id="IPR010982">
    <property type="entry name" value="Lambda_DNA-bd_dom_sf"/>
</dbReference>
<comment type="caution">
    <text evidence="2">The sequence shown here is derived from an EMBL/GenBank/DDBJ whole genome shotgun (WGS) entry which is preliminary data.</text>
</comment>
<organism evidence="2 3">
    <name type="scientific">Streptomyces tardus</name>
    <dbReference type="NCBI Taxonomy" id="2780544"/>
    <lineage>
        <taxon>Bacteria</taxon>
        <taxon>Bacillati</taxon>
        <taxon>Actinomycetota</taxon>
        <taxon>Actinomycetes</taxon>
        <taxon>Kitasatosporales</taxon>
        <taxon>Streptomycetaceae</taxon>
        <taxon>Streptomyces</taxon>
    </lineage>
</organism>
<dbReference type="CDD" id="cd00093">
    <property type="entry name" value="HTH_XRE"/>
    <property type="match status" value="1"/>
</dbReference>
<reference evidence="2" key="1">
    <citation type="submission" date="2021-06" db="EMBL/GenBank/DDBJ databases">
        <title>Sequencing of actinobacteria type strains.</title>
        <authorList>
            <person name="Nguyen G.-S."/>
            <person name="Wentzel A."/>
        </authorList>
    </citation>
    <scope>NUCLEOTIDE SEQUENCE</scope>
    <source>
        <strain evidence="2">P38-E01</strain>
    </source>
</reference>
<dbReference type="Gene3D" id="1.10.260.40">
    <property type="entry name" value="lambda repressor-like DNA-binding domains"/>
    <property type="match status" value="1"/>
</dbReference>
<evidence type="ECO:0000259" key="1">
    <source>
        <dbReference type="Pfam" id="PF19054"/>
    </source>
</evidence>
<dbReference type="Pfam" id="PF19054">
    <property type="entry name" value="DUF5753"/>
    <property type="match status" value="1"/>
</dbReference>
<evidence type="ECO:0000313" key="3">
    <source>
        <dbReference type="Proteomes" id="UP000694501"/>
    </source>
</evidence>
<name>A0A949JB52_9ACTN</name>
<dbReference type="RefSeq" id="WP_211039231.1">
    <property type="nucleotide sequence ID" value="NZ_JAELVF020000001.1"/>
</dbReference>
<dbReference type="SUPFAM" id="SSF47413">
    <property type="entry name" value="lambda repressor-like DNA-binding domains"/>
    <property type="match status" value="1"/>
</dbReference>
<evidence type="ECO:0000313" key="2">
    <source>
        <dbReference type="EMBL" id="MBU7596828.1"/>
    </source>
</evidence>
<dbReference type="EMBL" id="JAELVF020000001">
    <property type="protein sequence ID" value="MBU7596828.1"/>
    <property type="molecule type" value="Genomic_DNA"/>
</dbReference>
<dbReference type="GO" id="GO:0003677">
    <property type="term" value="F:DNA binding"/>
    <property type="evidence" value="ECO:0007669"/>
    <property type="project" value="InterPro"/>
</dbReference>
<keyword evidence="3" id="KW-1185">Reference proteome</keyword>
<accession>A0A949JB52</accession>
<dbReference type="AlphaFoldDB" id="A0A949JB52"/>
<sequence length="292" mass="32427">MKQSADTSSRVSTVLGRKLGTELLHLRDSAGKTQQQAAQTLSATSTKVVKIERGWVPVRDPDLRALCSYYGVTDDAVLRSLLELAKLDRERRRAKGWWQQLPGAGALSEYIALEDAASRVRTWQLAFVPGLLQTAEYARALAVGEGTWEDPDEVDQMVGTRLKRQERLHGDRPLHVYAVVWEAALRQLVGGPSVMRAQLDQVRELTELPNVQLQVLPYRAGAHACAASSFTIVSFAEDAAADVTHADTIGTTVWVENQELSTTYRTFFERTARQALAQRDSLTLIDEIRKGL</sequence>
<dbReference type="Proteomes" id="UP000694501">
    <property type="component" value="Unassembled WGS sequence"/>
</dbReference>
<protein>
    <submittedName>
        <fullName evidence="2">Helix-turn-helix domain-containing protein</fullName>
    </submittedName>
</protein>
<dbReference type="InterPro" id="IPR043917">
    <property type="entry name" value="DUF5753"/>
</dbReference>
<dbReference type="InterPro" id="IPR001387">
    <property type="entry name" value="Cro/C1-type_HTH"/>
</dbReference>